<dbReference type="STRING" id="1802624.A2982_01865"/>
<reference evidence="3 4" key="1">
    <citation type="journal article" date="2016" name="Nat. Commun.">
        <title>Thousands of microbial genomes shed light on interconnected biogeochemical processes in an aquifer system.</title>
        <authorList>
            <person name="Anantharaman K."/>
            <person name="Brown C.T."/>
            <person name="Hug L.A."/>
            <person name="Sharon I."/>
            <person name="Castelle C.J."/>
            <person name="Probst A.J."/>
            <person name="Thomas B.C."/>
            <person name="Singh A."/>
            <person name="Wilkins M.J."/>
            <person name="Karaoz U."/>
            <person name="Brodie E.L."/>
            <person name="Williams K.H."/>
            <person name="Hubbard S.S."/>
            <person name="Banfield J.F."/>
        </authorList>
    </citation>
    <scope>NUCLEOTIDE SEQUENCE [LARGE SCALE GENOMIC DNA]</scope>
</reference>
<dbReference type="SMART" id="SM01204">
    <property type="entry name" value="FIST_C"/>
    <property type="match status" value="1"/>
</dbReference>
<accession>A0A1F4V5I3</accession>
<comment type="caution">
    <text evidence="3">The sequence shown here is derived from an EMBL/GenBank/DDBJ whole genome shotgun (WGS) entry which is preliminary data.</text>
</comment>
<name>A0A1F4V5I3_UNCKA</name>
<dbReference type="InterPro" id="IPR019494">
    <property type="entry name" value="FIST_C"/>
</dbReference>
<dbReference type="InterPro" id="IPR013702">
    <property type="entry name" value="FIST_domain_N"/>
</dbReference>
<protein>
    <recommendedName>
        <fullName evidence="5">FIST domain-containing protein</fullName>
    </recommendedName>
</protein>
<dbReference type="Proteomes" id="UP000178771">
    <property type="component" value="Unassembled WGS sequence"/>
</dbReference>
<dbReference type="PANTHER" id="PTHR40252:SF2">
    <property type="entry name" value="BLR0328 PROTEIN"/>
    <property type="match status" value="1"/>
</dbReference>
<organism evidence="3 4">
    <name type="scientific">candidate division WWE3 bacterium RIFCSPLOWO2_01_FULL_39_13</name>
    <dbReference type="NCBI Taxonomy" id="1802624"/>
    <lineage>
        <taxon>Bacteria</taxon>
        <taxon>Katanobacteria</taxon>
    </lineage>
</organism>
<dbReference type="PANTHER" id="PTHR40252">
    <property type="entry name" value="BLR0328 PROTEIN"/>
    <property type="match status" value="1"/>
</dbReference>
<evidence type="ECO:0000259" key="1">
    <source>
        <dbReference type="SMART" id="SM00897"/>
    </source>
</evidence>
<dbReference type="SMART" id="SM00897">
    <property type="entry name" value="FIST"/>
    <property type="match status" value="1"/>
</dbReference>
<feature type="domain" description="FIST C-domain" evidence="2">
    <location>
        <begin position="229"/>
        <end position="372"/>
    </location>
</feature>
<evidence type="ECO:0000259" key="2">
    <source>
        <dbReference type="SMART" id="SM01204"/>
    </source>
</evidence>
<sequence>MPLSVGVGYSQKSEPEEAAKEALKTALLPLKKQKPDLIIAFASPTKYNQTKLINAINSANPDSEIIGCSTSGEISNFGSTDGSVVIMALHSKKIRFITGLGENIKEDPRESGRVLAKNIIKKGGGKPQAIIMLPDGLAGNGADIVRGVLDIAGSDIKLAGGAAGDDFLFKKTYEYLNGQIYTGAVVGVGLYGSFNMGIGVKHGWIPIGNPRTVTKSKSNVVYEFDNKPAIQMYEDQFGKDKTVVSKNEPFARLAITYPLGILIPGKDEYLIRDPLSVDDHGAITCAAEIPKGSQAYIMIGSVEEAISAAEDAAERSLRDIAGKAEAVLIFNCIARKKLLMNKKQEEIDRIMRIIGKNVPLAGFYTYGEQAPLGGEITTCSFHNETDVIVSLSEK</sequence>
<proteinExistence type="predicted"/>
<dbReference type="EMBL" id="MEVH01000003">
    <property type="protein sequence ID" value="OGC52310.1"/>
    <property type="molecule type" value="Genomic_DNA"/>
</dbReference>
<dbReference type="Pfam" id="PF08495">
    <property type="entry name" value="FIST"/>
    <property type="match status" value="1"/>
</dbReference>
<evidence type="ECO:0008006" key="5">
    <source>
        <dbReference type="Google" id="ProtNLM"/>
    </source>
</evidence>
<evidence type="ECO:0000313" key="3">
    <source>
        <dbReference type="EMBL" id="OGC52310.1"/>
    </source>
</evidence>
<dbReference type="Pfam" id="PF10442">
    <property type="entry name" value="FIST_C"/>
    <property type="match status" value="1"/>
</dbReference>
<feature type="domain" description="FIST" evidence="1">
    <location>
        <begin position="34"/>
        <end position="228"/>
    </location>
</feature>
<dbReference type="AlphaFoldDB" id="A0A1F4V5I3"/>
<evidence type="ECO:0000313" key="4">
    <source>
        <dbReference type="Proteomes" id="UP000178771"/>
    </source>
</evidence>
<gene>
    <name evidence="3" type="ORF">A2982_01865</name>
</gene>